<accession>A0ABY6HD36</accession>
<dbReference type="EMBL" id="CP087994">
    <property type="protein sequence ID" value="UYO61483.1"/>
    <property type="molecule type" value="Genomic_DNA"/>
</dbReference>
<gene>
    <name evidence="2" type="ORF">LNN31_11885</name>
</gene>
<proteinExistence type="predicted"/>
<evidence type="ECO:0000313" key="3">
    <source>
        <dbReference type="Proteomes" id="UP001163550"/>
    </source>
</evidence>
<keyword evidence="1" id="KW-0732">Signal</keyword>
<evidence type="ECO:0000313" key="2">
    <source>
        <dbReference type="EMBL" id="UYO61483.1"/>
    </source>
</evidence>
<dbReference type="Proteomes" id="UP001163550">
    <property type="component" value="Chromosome"/>
</dbReference>
<protein>
    <submittedName>
        <fullName evidence="2">Uncharacterized protein</fullName>
    </submittedName>
</protein>
<feature type="chain" id="PRO_5046683034" evidence="1">
    <location>
        <begin position="33"/>
        <end position="122"/>
    </location>
</feature>
<dbReference type="RefSeq" id="WP_228883311.1">
    <property type="nucleotide sequence ID" value="NZ_CABIIK010000056.1"/>
</dbReference>
<reference evidence="2" key="1">
    <citation type="submission" date="2021-11" db="EMBL/GenBank/DDBJ databases">
        <title>Isoprene-degrading acetogen.</title>
        <authorList>
            <person name="Yang Y."/>
            <person name="Jin H."/>
            <person name="Yan J."/>
        </authorList>
    </citation>
    <scope>NUCLEOTIDE SEQUENCE</scope>
    <source>
        <strain evidence="2">Berkeley</strain>
    </source>
</reference>
<evidence type="ECO:0000256" key="1">
    <source>
        <dbReference type="SAM" id="SignalP"/>
    </source>
</evidence>
<name>A0ABY6HD36_9FIRM</name>
<sequence length="122" mass="12876">MKNRLKNGVKRKMSLFIVGLMLISLVAGNVLAVENNADNNAIDQPDSNAASNLLNEFKTTKQLNTETSVMPEGDVLAVSAVAGDYEYSVIEGGVSIAKYNGSGGDVSISATLDEKAVLKIDI</sequence>
<organism evidence="2 3">
    <name type="scientific">Acetobacterium wieringae</name>
    <dbReference type="NCBI Taxonomy" id="52694"/>
    <lineage>
        <taxon>Bacteria</taxon>
        <taxon>Bacillati</taxon>
        <taxon>Bacillota</taxon>
        <taxon>Clostridia</taxon>
        <taxon>Eubacteriales</taxon>
        <taxon>Eubacteriaceae</taxon>
        <taxon>Acetobacterium</taxon>
    </lineage>
</organism>
<keyword evidence="3" id="KW-1185">Reference proteome</keyword>
<feature type="signal peptide" evidence="1">
    <location>
        <begin position="1"/>
        <end position="32"/>
    </location>
</feature>